<keyword evidence="3" id="KW-0804">Transcription</keyword>
<dbReference type="InterPro" id="IPR036390">
    <property type="entry name" value="WH_DNA-bd_sf"/>
</dbReference>
<name>A0ABV4F730_BRAEL</name>
<dbReference type="RefSeq" id="WP_016844644.1">
    <property type="nucleotide sequence ID" value="NZ_CP126026.1"/>
</dbReference>
<evidence type="ECO:0000256" key="1">
    <source>
        <dbReference type="ARBA" id="ARBA00023015"/>
    </source>
</evidence>
<evidence type="ECO:0000313" key="6">
    <source>
        <dbReference type="Proteomes" id="UP001565471"/>
    </source>
</evidence>
<keyword evidence="2 5" id="KW-0238">DNA-binding</keyword>
<dbReference type="InterPro" id="IPR036388">
    <property type="entry name" value="WH-like_DNA-bd_sf"/>
</dbReference>
<accession>A0ABV4F730</accession>
<evidence type="ECO:0000259" key="4">
    <source>
        <dbReference type="PROSITE" id="PS50949"/>
    </source>
</evidence>
<reference evidence="5 6" key="1">
    <citation type="submission" date="2024-07" db="EMBL/GenBank/DDBJ databases">
        <title>Genomic Encyclopedia of Type Strains, Phase V (KMG-V): Genome sequencing to study the core and pangenomes of soil and plant-associated prokaryotes.</title>
        <authorList>
            <person name="Whitman W."/>
        </authorList>
    </citation>
    <scope>NUCLEOTIDE SEQUENCE [LARGE SCALE GENOMIC DNA]</scope>
    <source>
        <strain evidence="5 6">USDA 415</strain>
    </source>
</reference>
<dbReference type="Gene3D" id="1.20.120.530">
    <property type="entry name" value="GntR ligand-binding domain-like"/>
    <property type="match status" value="1"/>
</dbReference>
<dbReference type="SUPFAM" id="SSF46785">
    <property type="entry name" value="Winged helix' DNA-binding domain"/>
    <property type="match status" value="1"/>
</dbReference>
<evidence type="ECO:0000313" key="5">
    <source>
        <dbReference type="EMBL" id="MEY9318904.1"/>
    </source>
</evidence>
<keyword evidence="6" id="KW-1185">Reference proteome</keyword>
<dbReference type="SMART" id="SM00345">
    <property type="entry name" value="HTH_GNTR"/>
    <property type="match status" value="1"/>
</dbReference>
<dbReference type="Pfam" id="PF00392">
    <property type="entry name" value="GntR"/>
    <property type="match status" value="1"/>
</dbReference>
<gene>
    <name evidence="5" type="ORF">ABIF29_005703</name>
</gene>
<dbReference type="InterPro" id="IPR011711">
    <property type="entry name" value="GntR_C"/>
</dbReference>
<proteinExistence type="predicted"/>
<dbReference type="PANTHER" id="PTHR43537">
    <property type="entry name" value="TRANSCRIPTIONAL REGULATOR, GNTR FAMILY"/>
    <property type="match status" value="1"/>
</dbReference>
<dbReference type="SUPFAM" id="SSF48008">
    <property type="entry name" value="GntR ligand-binding domain-like"/>
    <property type="match status" value="1"/>
</dbReference>
<dbReference type="InterPro" id="IPR008920">
    <property type="entry name" value="TF_FadR/GntR_C"/>
</dbReference>
<sequence>MDQNLREQVLQRVRAEIISGQSLPGTMYSVPSLAASLGVSSTPVREALLELSRGGLVEPMRNRGFKVVEPTLTELRNLFDMREVLELHAAVLVAANPPKDLTIVRGWADQIARAVETDDVQLYLEADRNYHREFIAAAGNDLLTDTVMGLRDKMRLYGISSRAGHERQQASVPEHYRLIELALAGETEALTALLRTHIRSWEPIFVDALLRSKEHAREPLRQARG</sequence>
<evidence type="ECO:0000256" key="3">
    <source>
        <dbReference type="ARBA" id="ARBA00023163"/>
    </source>
</evidence>
<dbReference type="PROSITE" id="PS50949">
    <property type="entry name" value="HTH_GNTR"/>
    <property type="match status" value="1"/>
</dbReference>
<feature type="domain" description="HTH gntR-type" evidence="4">
    <location>
        <begin position="3"/>
        <end position="70"/>
    </location>
</feature>
<evidence type="ECO:0000256" key="2">
    <source>
        <dbReference type="ARBA" id="ARBA00023125"/>
    </source>
</evidence>
<dbReference type="Pfam" id="PF07729">
    <property type="entry name" value="FCD"/>
    <property type="match status" value="1"/>
</dbReference>
<dbReference type="GO" id="GO:0003677">
    <property type="term" value="F:DNA binding"/>
    <property type="evidence" value="ECO:0007669"/>
    <property type="project" value="UniProtKB-KW"/>
</dbReference>
<protein>
    <submittedName>
        <fullName evidence="5">DNA-binding GntR family transcriptional regulator</fullName>
    </submittedName>
</protein>
<dbReference type="Proteomes" id="UP001565471">
    <property type="component" value="Unassembled WGS sequence"/>
</dbReference>
<dbReference type="InterPro" id="IPR000524">
    <property type="entry name" value="Tscrpt_reg_HTH_GntR"/>
</dbReference>
<organism evidence="5 6">
    <name type="scientific">Bradyrhizobium elkanii</name>
    <dbReference type="NCBI Taxonomy" id="29448"/>
    <lineage>
        <taxon>Bacteria</taxon>
        <taxon>Pseudomonadati</taxon>
        <taxon>Pseudomonadota</taxon>
        <taxon>Alphaproteobacteria</taxon>
        <taxon>Hyphomicrobiales</taxon>
        <taxon>Nitrobacteraceae</taxon>
        <taxon>Bradyrhizobium</taxon>
    </lineage>
</organism>
<dbReference type="PANTHER" id="PTHR43537:SF45">
    <property type="entry name" value="GNTR FAMILY REGULATORY PROTEIN"/>
    <property type="match status" value="1"/>
</dbReference>
<comment type="caution">
    <text evidence="5">The sequence shown here is derived from an EMBL/GenBank/DDBJ whole genome shotgun (WGS) entry which is preliminary data.</text>
</comment>
<dbReference type="SMART" id="SM00895">
    <property type="entry name" value="FCD"/>
    <property type="match status" value="1"/>
</dbReference>
<dbReference type="EMBL" id="JBGBZA010000002">
    <property type="protein sequence ID" value="MEY9318904.1"/>
    <property type="molecule type" value="Genomic_DNA"/>
</dbReference>
<keyword evidence="1" id="KW-0805">Transcription regulation</keyword>
<dbReference type="Gene3D" id="1.10.10.10">
    <property type="entry name" value="Winged helix-like DNA-binding domain superfamily/Winged helix DNA-binding domain"/>
    <property type="match status" value="1"/>
</dbReference>